<evidence type="ECO:0000259" key="3">
    <source>
        <dbReference type="PROSITE" id="PS51186"/>
    </source>
</evidence>
<dbReference type="SUPFAM" id="SSF55729">
    <property type="entry name" value="Acyl-CoA N-acyltransferases (Nat)"/>
    <property type="match status" value="1"/>
</dbReference>
<dbReference type="InterPro" id="IPR050680">
    <property type="entry name" value="YpeA/RimI_acetyltransf"/>
</dbReference>
<proteinExistence type="predicted"/>
<reference evidence="5" key="1">
    <citation type="journal article" date="2019" name="Int. J. Syst. Evol. Microbiol.">
        <title>The Global Catalogue of Microorganisms (GCM) 10K type strain sequencing project: providing services to taxonomists for standard genome sequencing and annotation.</title>
        <authorList>
            <consortium name="The Broad Institute Genomics Platform"/>
            <consortium name="The Broad Institute Genome Sequencing Center for Infectious Disease"/>
            <person name="Wu L."/>
            <person name="Ma J."/>
        </authorList>
    </citation>
    <scope>NUCLEOTIDE SEQUENCE [LARGE SCALE GENOMIC DNA]</scope>
    <source>
        <strain evidence="5">JCM 17555</strain>
    </source>
</reference>
<dbReference type="RefSeq" id="WP_344809629.1">
    <property type="nucleotide sequence ID" value="NZ_BAABBO010000023.1"/>
</dbReference>
<dbReference type="EMBL" id="BAABBO010000023">
    <property type="protein sequence ID" value="GAA3978849.1"/>
    <property type="molecule type" value="Genomic_DNA"/>
</dbReference>
<keyword evidence="1" id="KW-0808">Transferase</keyword>
<dbReference type="Pfam" id="PF00583">
    <property type="entry name" value="Acetyltransf_1"/>
    <property type="match status" value="1"/>
</dbReference>
<protein>
    <submittedName>
        <fullName evidence="4">GNAT family N-acetyltransferase</fullName>
    </submittedName>
</protein>
<gene>
    <name evidence="4" type="ORF">GCM10022278_39290</name>
</gene>
<comment type="caution">
    <text evidence="4">The sequence shown here is derived from an EMBL/GenBank/DDBJ whole genome shotgun (WGS) entry which is preliminary data.</text>
</comment>
<dbReference type="InterPro" id="IPR016181">
    <property type="entry name" value="Acyl_CoA_acyltransferase"/>
</dbReference>
<dbReference type="PROSITE" id="PS51186">
    <property type="entry name" value="GNAT"/>
    <property type="match status" value="1"/>
</dbReference>
<dbReference type="InterPro" id="IPR000182">
    <property type="entry name" value="GNAT_dom"/>
</dbReference>
<evidence type="ECO:0000313" key="4">
    <source>
        <dbReference type="EMBL" id="GAA3978849.1"/>
    </source>
</evidence>
<keyword evidence="2" id="KW-0012">Acyltransferase</keyword>
<dbReference type="Proteomes" id="UP001501337">
    <property type="component" value="Unassembled WGS sequence"/>
</dbReference>
<keyword evidence="5" id="KW-1185">Reference proteome</keyword>
<accession>A0ABP7Q9G5</accession>
<dbReference type="PANTHER" id="PTHR43420">
    <property type="entry name" value="ACETYLTRANSFERASE"/>
    <property type="match status" value="1"/>
</dbReference>
<dbReference type="Gene3D" id="3.40.630.30">
    <property type="match status" value="1"/>
</dbReference>
<evidence type="ECO:0000256" key="1">
    <source>
        <dbReference type="ARBA" id="ARBA00022679"/>
    </source>
</evidence>
<dbReference type="CDD" id="cd04301">
    <property type="entry name" value="NAT_SF"/>
    <property type="match status" value="1"/>
</dbReference>
<name>A0ABP7Q9G5_9GAMM</name>
<evidence type="ECO:0000313" key="5">
    <source>
        <dbReference type="Proteomes" id="UP001501337"/>
    </source>
</evidence>
<feature type="domain" description="N-acetyltransferase" evidence="3">
    <location>
        <begin position="11"/>
        <end position="164"/>
    </location>
</feature>
<organism evidence="4 5">
    <name type="scientific">Allohahella marinimesophila</name>
    <dbReference type="NCBI Taxonomy" id="1054972"/>
    <lineage>
        <taxon>Bacteria</taxon>
        <taxon>Pseudomonadati</taxon>
        <taxon>Pseudomonadota</taxon>
        <taxon>Gammaproteobacteria</taxon>
        <taxon>Oceanospirillales</taxon>
        <taxon>Hahellaceae</taxon>
        <taxon>Allohahella</taxon>
    </lineage>
</organism>
<sequence length="164" mass="17706">MSTKIINIVQVDYRNAEQGRHLTDLLDDYARDPMGGGIGLSKAVIESLPAALAAVPSAFSLLAYVDDDPAGLINCFPGFSTFKCKPLVNIHDITVKADYRGLGLSQLMLESVKAEAEARGCCKLTLEVLSGNEVAARAYRKFGFAAYELDPAQGHAQFWELPLG</sequence>
<evidence type="ECO:0000256" key="2">
    <source>
        <dbReference type="ARBA" id="ARBA00023315"/>
    </source>
</evidence>